<evidence type="ECO:0000313" key="1">
    <source>
        <dbReference type="EMBL" id="CDQ08912.1"/>
    </source>
</evidence>
<dbReference type="Gene3D" id="1.10.260.40">
    <property type="entry name" value="lambda repressor-like DNA-binding domains"/>
    <property type="match status" value="1"/>
</dbReference>
<comment type="caution">
    <text evidence="1">The sequence shown here is derived from an EMBL/GenBank/DDBJ whole genome shotgun (WGS) entry which is preliminary data.</text>
</comment>
<dbReference type="AlphaFoldDB" id="A0A060UJQ8"/>
<dbReference type="InterPro" id="IPR010982">
    <property type="entry name" value="Lambda_DNA-bd_dom_sf"/>
</dbReference>
<proteinExistence type="predicted"/>
<protein>
    <submittedName>
        <fullName evidence="1">Uncharacterized protein</fullName>
    </submittedName>
</protein>
<reference evidence="1" key="1">
    <citation type="submission" date="2014-03" db="EMBL/GenBank/DDBJ databases">
        <authorList>
            <person name="Genoscope - CEA"/>
        </authorList>
    </citation>
    <scope>NUCLEOTIDE SEQUENCE [LARGE SCALE GENOMIC DNA]</scope>
    <source>
        <strain evidence="1">CF27</strain>
    </source>
</reference>
<accession>A0A060UJQ8</accession>
<organism evidence="1">
    <name type="scientific">Acidithiobacillus ferrivorans</name>
    <dbReference type="NCBI Taxonomy" id="160808"/>
    <lineage>
        <taxon>Bacteria</taxon>
        <taxon>Pseudomonadati</taxon>
        <taxon>Pseudomonadota</taxon>
        <taxon>Acidithiobacillia</taxon>
        <taxon>Acidithiobacillales</taxon>
        <taxon>Acidithiobacillaceae</taxon>
        <taxon>Acidithiobacillus</taxon>
    </lineage>
</organism>
<name>A0A060UJQ8_9PROT</name>
<sequence>MQKDPTNDDVAERIRIAFERKVKREAAAGRRYTKALLARRMDESPQAVQHWFVEGFVEKLKLPRVARELETSVDWLLGGEQDIESVVITSSRVKVLVEIFQELPEHEQDRIFKEIQDAERHRREKIDTLLAKK</sequence>
<dbReference type="EMBL" id="CCCS020000004">
    <property type="protein sequence ID" value="CDQ08912.1"/>
    <property type="molecule type" value="Genomic_DNA"/>
</dbReference>
<reference evidence="1" key="2">
    <citation type="submission" date="2014-07" db="EMBL/GenBank/DDBJ databases">
        <title>Initial genome analysis of the psychrotolerant acidophile Acidithiobacillus ferrivorans CF27: insights into iron and sulfur oxidation pathways and into biofilm formation.</title>
        <authorList>
            <person name="Talla E."/>
            <person name="Hedrich S."/>
            <person name="Mangenot S."/>
            <person name="Ji B."/>
            <person name="Johnson D.B."/>
            <person name="Barbe V."/>
            <person name="Bonnefoy V."/>
        </authorList>
    </citation>
    <scope>NUCLEOTIDE SEQUENCE [LARGE SCALE GENOMIC DNA]</scope>
    <source>
        <strain evidence="1">CF27</strain>
    </source>
</reference>
<dbReference type="RefSeq" id="WP_014030381.1">
    <property type="nucleotide sequence ID" value="NZ_CCCS020000004.1"/>
</dbReference>
<dbReference type="GO" id="GO:0003677">
    <property type="term" value="F:DNA binding"/>
    <property type="evidence" value="ECO:0007669"/>
    <property type="project" value="InterPro"/>
</dbReference>
<gene>
    <name evidence="1" type="ORF">AFERRI_120020</name>
</gene>